<dbReference type="SUPFAM" id="SSF52317">
    <property type="entry name" value="Class I glutamine amidotransferase-like"/>
    <property type="match status" value="1"/>
</dbReference>
<evidence type="ECO:0000259" key="8">
    <source>
        <dbReference type="Pfam" id="PF01656"/>
    </source>
</evidence>
<feature type="site" description="Increases nucleophilicity of active site Cys" evidence="7">
    <location>
        <position position="427"/>
    </location>
</feature>
<comment type="function">
    <text evidence="7">Catalyzes the ATP-dependent amidation of the two carboxylate groups at positions a and c of cobyrinate, using either L-glutamine or ammonia as the nitrogen source.</text>
</comment>
<dbReference type="InterPro" id="IPR004484">
    <property type="entry name" value="CbiA/CobB_synth"/>
</dbReference>
<comment type="cofactor">
    <cofactor evidence="1 7">
        <name>Mg(2+)</name>
        <dbReference type="ChEBI" id="CHEBI:18420"/>
    </cofactor>
</comment>
<keyword evidence="3 7" id="KW-0547">Nucleotide-binding</keyword>
<dbReference type="AlphaFoldDB" id="A0AA37N5F0"/>
<evidence type="ECO:0000259" key="9">
    <source>
        <dbReference type="Pfam" id="PF07685"/>
    </source>
</evidence>
<evidence type="ECO:0000256" key="7">
    <source>
        <dbReference type="HAMAP-Rule" id="MF_00027"/>
    </source>
</evidence>
<comment type="pathway">
    <text evidence="7">Cofactor biosynthesis; adenosylcobalamin biosynthesis; cob(II)yrinate a,c-diamide from sirohydrochlorin (anaerobic route): step 10/10.</text>
</comment>
<evidence type="ECO:0000256" key="6">
    <source>
        <dbReference type="ARBA" id="ARBA00022962"/>
    </source>
</evidence>
<dbReference type="Pfam" id="PF07685">
    <property type="entry name" value="GATase_3"/>
    <property type="match status" value="1"/>
</dbReference>
<reference evidence="10" key="1">
    <citation type="journal article" date="2022" name="Int. J. Syst. Evol. Microbiol.">
        <title>Genome-based, phenotypic and chemotaxonomic classification of Faecalibacterium strains: proposal of three novel species Faecalibacterium duncaniae sp. nov., Faecalibacterium hattorii sp. nov. and Faecalibacterium gallinarum sp. nov. .</title>
        <authorList>
            <person name="Sakamoto M."/>
            <person name="Sakurai N."/>
            <person name="Tanno H."/>
            <person name="Iino T."/>
            <person name="Ohkuma M."/>
            <person name="Endo A."/>
        </authorList>
    </citation>
    <scope>NUCLEOTIDE SEQUENCE</scope>
    <source>
        <strain evidence="10">JCM 17207</strain>
    </source>
</reference>
<keyword evidence="6 7" id="KW-0315">Glutamine amidotransferase</keyword>
<evidence type="ECO:0000256" key="5">
    <source>
        <dbReference type="ARBA" id="ARBA00022842"/>
    </source>
</evidence>
<dbReference type="CDD" id="cd03130">
    <property type="entry name" value="GATase1_CobB"/>
    <property type="match status" value="1"/>
</dbReference>
<comment type="catalytic activity">
    <reaction evidence="7">
        <text>cob(II)yrinate + 2 L-glutamine + 2 ATP + 2 H2O = cob(II)yrinate a,c diamide + 2 L-glutamate + 2 ADP + 2 phosphate + 2 H(+)</text>
        <dbReference type="Rhea" id="RHEA:26289"/>
        <dbReference type="ChEBI" id="CHEBI:15377"/>
        <dbReference type="ChEBI" id="CHEBI:15378"/>
        <dbReference type="ChEBI" id="CHEBI:29985"/>
        <dbReference type="ChEBI" id="CHEBI:30616"/>
        <dbReference type="ChEBI" id="CHEBI:43474"/>
        <dbReference type="ChEBI" id="CHEBI:58359"/>
        <dbReference type="ChEBI" id="CHEBI:58537"/>
        <dbReference type="ChEBI" id="CHEBI:58894"/>
        <dbReference type="ChEBI" id="CHEBI:456216"/>
        <dbReference type="EC" id="6.3.5.11"/>
    </reaction>
</comment>
<dbReference type="Pfam" id="PF01656">
    <property type="entry name" value="CbiA"/>
    <property type="match status" value="1"/>
</dbReference>
<dbReference type="InterPro" id="IPR027417">
    <property type="entry name" value="P-loop_NTPase"/>
</dbReference>
<comment type="caution">
    <text evidence="10">The sequence shown here is derived from an EMBL/GenBank/DDBJ whole genome shotgun (WGS) entry which is preliminary data.</text>
</comment>
<protein>
    <recommendedName>
        <fullName evidence="7">Cobyrinate a,c-diamide synthase</fullName>
        <ecNumber evidence="7">6.3.5.11</ecNumber>
    </recommendedName>
    <alternativeName>
        <fullName evidence="7">Cobyrinic acid a,c-diamide synthetase</fullName>
    </alternativeName>
</protein>
<dbReference type="NCBIfam" id="TIGR00379">
    <property type="entry name" value="cobB"/>
    <property type="match status" value="1"/>
</dbReference>
<comment type="similarity">
    <text evidence="7">Belongs to the CobB/CbiA family.</text>
</comment>
<feature type="domain" description="CobB/CobQ-like glutamine amidotransferase" evidence="9">
    <location>
        <begin position="250"/>
        <end position="433"/>
    </location>
</feature>
<dbReference type="NCBIfam" id="NF002204">
    <property type="entry name" value="PRK01077.1"/>
    <property type="match status" value="1"/>
</dbReference>
<dbReference type="SUPFAM" id="SSF52540">
    <property type="entry name" value="P-loop containing nucleoside triphosphate hydrolases"/>
    <property type="match status" value="1"/>
</dbReference>
<keyword evidence="5 7" id="KW-0460">Magnesium</keyword>
<dbReference type="EC" id="6.3.5.11" evidence="7"/>
<dbReference type="PROSITE" id="PS51274">
    <property type="entry name" value="GATASE_COBBQ"/>
    <property type="match status" value="1"/>
</dbReference>
<dbReference type="GO" id="GO:0009236">
    <property type="term" value="P:cobalamin biosynthetic process"/>
    <property type="evidence" value="ECO:0007669"/>
    <property type="project" value="UniProtKB-UniRule"/>
</dbReference>
<proteinExistence type="inferred from homology"/>
<dbReference type="InterPro" id="IPR002586">
    <property type="entry name" value="CobQ/CobB/MinD/ParA_Nub-bd_dom"/>
</dbReference>
<keyword evidence="4 7" id="KW-0067">ATP-binding</keyword>
<comment type="domain">
    <text evidence="7">Comprises of two domains. The C-terminal domain contains the binding site for glutamine and catalyzes the hydrolysis of this substrate to glutamate and ammonia. The N-terminal domain is anticipated to bind ATP and cobyrinate and catalyzes the ultimate synthesis of the diamide product. The ammonia produced via the glutaminase domain is probably translocated to the adjacent domain via a molecular tunnel, where it reacts with an activated intermediate.</text>
</comment>
<feature type="domain" description="CobQ/CobB/MinD/ParA nucleotide binding" evidence="8">
    <location>
        <begin position="8"/>
        <end position="182"/>
    </location>
</feature>
<dbReference type="InterPro" id="IPR029062">
    <property type="entry name" value="Class_I_gatase-like"/>
</dbReference>
<evidence type="ECO:0000256" key="3">
    <source>
        <dbReference type="ARBA" id="ARBA00022741"/>
    </source>
</evidence>
<keyword evidence="11" id="KW-1185">Reference proteome</keyword>
<gene>
    <name evidence="7" type="primary">cbiA</name>
    <name evidence="10" type="ORF">JCM17207_20380</name>
</gene>
<evidence type="ECO:0000256" key="4">
    <source>
        <dbReference type="ARBA" id="ARBA00022840"/>
    </source>
</evidence>
<name>A0AA37N5F0_9FIRM</name>
<dbReference type="EMBL" id="BQKV01000098">
    <property type="protein sequence ID" value="GJN65413.1"/>
    <property type="molecule type" value="Genomic_DNA"/>
</dbReference>
<feature type="active site" description="Nucleophile" evidence="7">
    <location>
        <position position="333"/>
    </location>
</feature>
<accession>A0AA37N5F0</accession>
<comment type="miscellaneous">
    <text evidence="7">The a and c carboxylates of cobyrinate are activated for nucleophilic attack via formation of a phosphorylated intermediate by ATP. CbiA catalyzes first the amidation of the c-carboxylate, and then that of the a-carboxylate.</text>
</comment>
<dbReference type="PANTHER" id="PTHR43873">
    <property type="entry name" value="COBYRINATE A,C-DIAMIDE SYNTHASE"/>
    <property type="match status" value="1"/>
</dbReference>
<organism evidence="10 11">
    <name type="scientific">Faecalibacterium gallinarum</name>
    <dbReference type="NCBI Taxonomy" id="2903556"/>
    <lineage>
        <taxon>Bacteria</taxon>
        <taxon>Bacillati</taxon>
        <taxon>Bacillota</taxon>
        <taxon>Clostridia</taxon>
        <taxon>Eubacteriales</taxon>
        <taxon>Oscillospiraceae</taxon>
        <taxon>Faecalibacterium</taxon>
    </lineage>
</organism>
<dbReference type="Gene3D" id="3.40.50.300">
    <property type="entry name" value="P-loop containing nucleotide triphosphate hydrolases"/>
    <property type="match status" value="2"/>
</dbReference>
<keyword evidence="2 7" id="KW-0436">Ligase</keyword>
<keyword evidence="7" id="KW-0169">Cobalamin biosynthesis</keyword>
<evidence type="ECO:0000313" key="11">
    <source>
        <dbReference type="Proteomes" id="UP001055185"/>
    </source>
</evidence>
<evidence type="ECO:0000313" key="10">
    <source>
        <dbReference type="EMBL" id="GJN65413.1"/>
    </source>
</evidence>
<dbReference type="GO" id="GO:0005524">
    <property type="term" value="F:ATP binding"/>
    <property type="evidence" value="ECO:0007669"/>
    <property type="project" value="UniProtKB-UniRule"/>
</dbReference>
<dbReference type="RefSeq" id="WP_238317634.1">
    <property type="nucleotide sequence ID" value="NZ_BQKV01000098.1"/>
</dbReference>
<sequence length="452" mass="48761">MEKAIPRVMLAGTNSGCGKTTVTCAVLQALVNRGRKAGAFKCGPDYIDPMFHSRIIGAKSANLDSYFFSPNTLRYLLAKNGADRDISVLEGVMGYYDGLGGTPRASSCEVAQWTGTPVVLVIGARGASLSVLAVLAGFLDFLPESGICGVILNQCAAPTYALLAEEIQRRFGGRVKPLGYLPPLPGCTLESRHLGLVTAAEVEGLHQKLAQLAGQAEKTLDLDGLEALAQSAPPVCCEEVRLPHFSESVRIGVARDKAFCFYYEDSLEALAEMGAELVPFSPLADPALPPDLQGLYLGGGYPELYTGPLSENASMRASIRKALAAELPCIAECGGFMYLSQAIGDAPMAGALPGRCFDAGRLTRFGYLQLTAREDNLLCRAGESIPAHEFHRWDTDAPGEGFTARKENGREWSCVFSTPRLYAGYPHFHFYANPAFGVRFYETCLEEKHRHD</sequence>
<dbReference type="Gene3D" id="3.40.50.880">
    <property type="match status" value="1"/>
</dbReference>
<dbReference type="Proteomes" id="UP001055185">
    <property type="component" value="Unassembled WGS sequence"/>
</dbReference>
<dbReference type="PANTHER" id="PTHR43873:SF1">
    <property type="entry name" value="COBYRINATE A,C-DIAMIDE SYNTHASE"/>
    <property type="match status" value="1"/>
</dbReference>
<dbReference type="HAMAP" id="MF_00027">
    <property type="entry name" value="CobB_CbiA"/>
    <property type="match status" value="1"/>
</dbReference>
<evidence type="ECO:0000256" key="1">
    <source>
        <dbReference type="ARBA" id="ARBA00001946"/>
    </source>
</evidence>
<dbReference type="InterPro" id="IPR011698">
    <property type="entry name" value="GATase_3"/>
</dbReference>
<dbReference type="GO" id="GO:0042242">
    <property type="term" value="F:cobyrinic acid a,c-diamide synthase activity"/>
    <property type="evidence" value="ECO:0007669"/>
    <property type="project" value="UniProtKB-UniRule"/>
</dbReference>
<evidence type="ECO:0000256" key="2">
    <source>
        <dbReference type="ARBA" id="ARBA00022598"/>
    </source>
</evidence>